<proteinExistence type="predicted"/>
<name>F3ZUZ1_9BACE</name>
<accession>F3ZUZ1</accession>
<evidence type="ECO:0000259" key="1">
    <source>
        <dbReference type="Pfam" id="PF15495"/>
    </source>
</evidence>
<evidence type="ECO:0000313" key="2">
    <source>
        <dbReference type="EMBL" id="EGJ72449.1"/>
    </source>
</evidence>
<organism evidence="2 3">
    <name type="scientific">Bacteroides coprosuis DSM 18011</name>
    <dbReference type="NCBI Taxonomy" id="679937"/>
    <lineage>
        <taxon>Bacteria</taxon>
        <taxon>Pseudomonadati</taxon>
        <taxon>Bacteroidota</taxon>
        <taxon>Bacteroidia</taxon>
        <taxon>Bacteroidales</taxon>
        <taxon>Bacteroidaceae</taxon>
        <taxon>Bacteroides</taxon>
    </lineage>
</organism>
<dbReference type="HOGENOM" id="CLU_607883_0_0_10"/>
<gene>
    <name evidence="2" type="ORF">Bcop_2291</name>
</gene>
<dbReference type="AlphaFoldDB" id="F3ZUZ1"/>
<protein>
    <recommendedName>
        <fullName evidence="1">Minor fimbrium subunit Mfa1 C-terminal domain-containing protein</fullName>
    </recommendedName>
</protein>
<sequence>MKNLQYFFTLGLILIGAVACSRHIVEERHPSDKEKSAYIRLHIGTTLGINSDIQRILEKPIIDGDDKISEIEVYLLKKENGVYVNCREDNMPYFSKTYDKPMSDVLLYLDADLLAVGTYYVVTFANRSYLNHDIKEQFSTLFDASGKFNVSHFYLYESDYMDSYPQSGQFPMSNSSTYISKDIEGFLDQYSFVITEDSKAKNIELEVGLDRLMACVHIDNEHYLPTSLELEEGLSLVYKDFATFNLYIGDYVFKHLKYTDESDVVIKKLNSSFIKKRNGWDVYYDEEWSNIMRLFNDRVKIIPENSPYYQSSIGKPTQGEATGVLIRVLGKKGGNDVSLYAKKEGDSYKLYGGIPSDVEKNSEDIIQYPQGMFYTFYLREPNLPLSSGQPHYGVVRNTAYILTIKTIDNLGGIKPFEDLPTPDEDSDIREAITNIEVHIQPWVNVIINFE</sequence>
<dbReference type="Proteomes" id="UP000018439">
    <property type="component" value="Chromosome"/>
</dbReference>
<dbReference type="InterPro" id="IPR029140">
    <property type="entry name" value="Mfa1_C"/>
</dbReference>
<evidence type="ECO:0000313" key="3">
    <source>
        <dbReference type="Proteomes" id="UP000018439"/>
    </source>
</evidence>
<dbReference type="PROSITE" id="PS51257">
    <property type="entry name" value="PROKAR_LIPOPROTEIN"/>
    <property type="match status" value="1"/>
</dbReference>
<feature type="domain" description="Minor fimbrium subunit Mfa1 C-terminal" evidence="1">
    <location>
        <begin position="372"/>
        <end position="443"/>
    </location>
</feature>
<reference evidence="2 3" key="1">
    <citation type="journal article" date="2011" name="Stand. Genomic Sci.">
        <title>Non-contiguous finished genome sequence of Bacteroides coprosuis type strain (PC139).</title>
        <authorList>
            <person name="Land M."/>
            <person name="Held B."/>
            <person name="Gronow S."/>
            <person name="Abt B."/>
            <person name="Lucas S."/>
            <person name="Del Rio T.G."/>
            <person name="Nolan M."/>
            <person name="Tice H."/>
            <person name="Cheng J.F."/>
            <person name="Pitluck S."/>
            <person name="Liolios K."/>
            <person name="Pagani I."/>
            <person name="Ivanova N."/>
            <person name="Mavromatis K."/>
            <person name="Mikhailova N."/>
            <person name="Pati A."/>
            <person name="Tapia R."/>
            <person name="Han C."/>
            <person name="Goodwin L."/>
            <person name="Chen A."/>
            <person name="Palaniappan K."/>
            <person name="Hauser L."/>
            <person name="Brambilla E.M."/>
            <person name="Rohde M."/>
            <person name="Goker M."/>
            <person name="Detter J.C."/>
            <person name="Woyke T."/>
            <person name="Bristow J."/>
            <person name="Eisen J.A."/>
            <person name="Markowitz V."/>
            <person name="Hugenholtz P."/>
            <person name="Kyrpides N.C."/>
            <person name="Klenk H.P."/>
            <person name="Lapidus A."/>
        </authorList>
    </citation>
    <scope>NUCLEOTIDE SEQUENCE</scope>
    <source>
        <strain evidence="2 3">DSM 18011</strain>
    </source>
</reference>
<dbReference type="Pfam" id="PF15495">
    <property type="entry name" value="Fimbrillin_C"/>
    <property type="match status" value="1"/>
</dbReference>
<dbReference type="Gene3D" id="2.60.40.3690">
    <property type="match status" value="1"/>
</dbReference>
<keyword evidence="3" id="KW-1185">Reference proteome</keyword>
<dbReference type="EMBL" id="CM001167">
    <property type="protein sequence ID" value="EGJ72449.1"/>
    <property type="molecule type" value="Genomic_DNA"/>
</dbReference>